<dbReference type="OrthoDB" id="10251744at2759"/>
<feature type="compositionally biased region" description="Low complexity" evidence="3">
    <location>
        <begin position="719"/>
        <end position="730"/>
    </location>
</feature>
<feature type="compositionally biased region" description="Polar residues" evidence="3">
    <location>
        <begin position="708"/>
        <end position="718"/>
    </location>
</feature>
<feature type="region of interest" description="Disordered" evidence="3">
    <location>
        <begin position="837"/>
        <end position="929"/>
    </location>
</feature>
<keyword evidence="2" id="KW-0963">Cytoplasm</keyword>
<keyword evidence="6" id="KW-1185">Reference proteome</keyword>
<proteinExistence type="predicted"/>
<feature type="region of interest" description="Disordered" evidence="3">
    <location>
        <begin position="1"/>
        <end position="96"/>
    </location>
</feature>
<feature type="compositionally biased region" description="Polar residues" evidence="3">
    <location>
        <begin position="663"/>
        <end position="677"/>
    </location>
</feature>
<feature type="compositionally biased region" description="Polar residues" evidence="3">
    <location>
        <begin position="510"/>
        <end position="530"/>
    </location>
</feature>
<sequence>MDASQPPSHPRRGPRAPFPRAPSRSSGASSSRTWPPSANSSASQGAGSPQLATSHPAALGHPHSPPAKSQGSPRPASRAMAYPPRQGSPEVMRQPALSSFLQEKLQRERRAESDKLAFSASLSRAHMSASVDIGRLVQTSPFKVPEPLGGRPRSSAGMELPKKKGLGLKEMELVVSNLHKQNFDLKLELFHRRERQSALEERIEALDADRKRRHDVTDRLVEELEKRDKAVEEAVAMIVMLEAKVHQLVTERCMVQQVESAGLFSTRDFESSYGTVTPPGAESRVTKLDKVVNRMPSFLSERSENTEHLRTVYLGVRGSSALSLSRVAEGSVEPDCQGLASPTLSVLSESSFVSVYGQRSEGEALGQMAHALVDEPLILDGLDVCLSRPWPEDGPAPRRRAASVGRVAGIGKPPPRSSTAVPFQSMAGAIGHESPLQRIMRLDPAYANWKEAVGSQGPGGGGLEDSPPMATQTASRRRTKEEKREALRRVLTDGPGGARLHDQGLPPTPDTISTSTLHRFKTSNETLLQEQEQEPNGAAVQAGAQGARLSEPTSGAPLGDHVLFPHGSGEAGHGTKTDHRRPAAVRPQTAREPAAFRKGGNGWDSDSDDADARSLESSLDIWLRESAKPDNRGSQVSPDLFSFPANTTDGGWAAESLYGGPNNGQAEGSSIGQGQSHMQGLLALRHQLFPWTSGPQPPDRRSSLHAHTGSTLDGSATTAANEGGNSSAGARARHGKRQSEDTQKRADLRTPVQQPQAPPPPPGSEQKRYPPISGHQGARAGLNRLLRRSIGTSSSANTATEDAPSTAPSDVGGTADVTKNYHPMGVPSWVLRNGSAEDERTGVTPPPIVLNPRQGRRSVCEADRPASPPLPAEAPPATNVPDANMDAKVTPAQQHEGSGSSAVASSGPGSRRKWLPAFGRPNTSKNKTG</sequence>
<organism evidence="5 6">
    <name type="scientific">Ophiocordyceps sinensis</name>
    <dbReference type="NCBI Taxonomy" id="72228"/>
    <lineage>
        <taxon>Eukaryota</taxon>
        <taxon>Fungi</taxon>
        <taxon>Dikarya</taxon>
        <taxon>Ascomycota</taxon>
        <taxon>Pezizomycotina</taxon>
        <taxon>Sordariomycetes</taxon>
        <taxon>Hypocreomycetidae</taxon>
        <taxon>Hypocreales</taxon>
        <taxon>Ophiocordycipitaceae</taxon>
        <taxon>Ophiocordyceps</taxon>
    </lineage>
</organism>
<dbReference type="Pfam" id="PF07989">
    <property type="entry name" value="Cnn_1N"/>
    <property type="match status" value="1"/>
</dbReference>
<gene>
    <name evidence="5" type="ORF">G6O67_004841</name>
</gene>
<evidence type="ECO:0000313" key="5">
    <source>
        <dbReference type="EMBL" id="KAF4508465.1"/>
    </source>
</evidence>
<feature type="region of interest" description="Disordered" evidence="3">
    <location>
        <begin position="793"/>
        <end position="823"/>
    </location>
</feature>
<name>A0A8H4PQ87_9HYPO</name>
<feature type="compositionally biased region" description="Low complexity" evidence="3">
    <location>
        <begin position="537"/>
        <end position="547"/>
    </location>
</feature>
<feature type="region of interest" description="Disordered" evidence="3">
    <location>
        <begin position="451"/>
        <end position="611"/>
    </location>
</feature>
<dbReference type="GO" id="GO:0005737">
    <property type="term" value="C:cytoplasm"/>
    <property type="evidence" value="ECO:0007669"/>
    <property type="project" value="UniProtKB-SubCell"/>
</dbReference>
<evidence type="ECO:0000256" key="2">
    <source>
        <dbReference type="ARBA" id="ARBA00022490"/>
    </source>
</evidence>
<feature type="compositionally biased region" description="Low complexity" evidence="3">
    <location>
        <begin position="897"/>
        <end position="909"/>
    </location>
</feature>
<dbReference type="GO" id="GO:0005815">
    <property type="term" value="C:microtubule organizing center"/>
    <property type="evidence" value="ECO:0007669"/>
    <property type="project" value="InterPro"/>
</dbReference>
<feature type="compositionally biased region" description="Basic and acidic residues" evidence="3">
    <location>
        <begin position="479"/>
        <end position="491"/>
    </location>
</feature>
<feature type="compositionally biased region" description="Low complexity" evidence="3">
    <location>
        <begin position="21"/>
        <end position="50"/>
    </location>
</feature>
<protein>
    <recommendedName>
        <fullName evidence="4">Centrosomin N-terminal motif 1 domain-containing protein</fullName>
    </recommendedName>
</protein>
<dbReference type="AlphaFoldDB" id="A0A8H4PQ87"/>
<feature type="compositionally biased region" description="Basic and acidic residues" evidence="3">
    <location>
        <begin position="737"/>
        <end position="748"/>
    </location>
</feature>
<evidence type="ECO:0000259" key="4">
    <source>
        <dbReference type="Pfam" id="PF07989"/>
    </source>
</evidence>
<comment type="subcellular location">
    <subcellularLocation>
        <location evidence="1">Cytoplasm</location>
    </subcellularLocation>
</comment>
<evidence type="ECO:0000256" key="3">
    <source>
        <dbReference type="SAM" id="MobiDB-lite"/>
    </source>
</evidence>
<accession>A0A8H4PQ87</accession>
<evidence type="ECO:0000256" key="1">
    <source>
        <dbReference type="ARBA" id="ARBA00004496"/>
    </source>
</evidence>
<reference evidence="5 6" key="1">
    <citation type="journal article" date="2020" name="Genome Biol. Evol.">
        <title>A new high-quality draft genome assembly of the Chinese cordyceps Ophiocordyceps sinensis.</title>
        <authorList>
            <person name="Shu R."/>
            <person name="Zhang J."/>
            <person name="Meng Q."/>
            <person name="Zhang H."/>
            <person name="Zhou G."/>
            <person name="Li M."/>
            <person name="Wu P."/>
            <person name="Zhao Y."/>
            <person name="Chen C."/>
            <person name="Qin Q."/>
        </authorList>
    </citation>
    <scope>NUCLEOTIDE SEQUENCE [LARGE SCALE GENOMIC DNA]</scope>
    <source>
        <strain evidence="5 6">IOZ07</strain>
    </source>
</reference>
<dbReference type="InterPro" id="IPR012943">
    <property type="entry name" value="Cnn_1N"/>
</dbReference>
<dbReference type="EMBL" id="JAAVMX010000005">
    <property type="protein sequence ID" value="KAF4508465.1"/>
    <property type="molecule type" value="Genomic_DNA"/>
</dbReference>
<evidence type="ECO:0000313" key="6">
    <source>
        <dbReference type="Proteomes" id="UP000557566"/>
    </source>
</evidence>
<dbReference type="Proteomes" id="UP000557566">
    <property type="component" value="Unassembled WGS sequence"/>
</dbReference>
<feature type="region of interest" description="Disordered" evidence="3">
    <location>
        <begin position="652"/>
        <end position="677"/>
    </location>
</feature>
<comment type="caution">
    <text evidence="5">The sequence shown here is derived from an EMBL/GenBank/DDBJ whole genome shotgun (WGS) entry which is preliminary data.</text>
</comment>
<feature type="region of interest" description="Disordered" evidence="3">
    <location>
        <begin position="689"/>
        <end position="777"/>
    </location>
</feature>
<feature type="domain" description="Centrosomin N-terminal motif 1" evidence="4">
    <location>
        <begin position="168"/>
        <end position="234"/>
    </location>
</feature>